<feature type="domain" description="Ribosome maturation factor RimP C-terminal" evidence="5">
    <location>
        <begin position="106"/>
        <end position="168"/>
    </location>
</feature>
<accession>A0ABV9YU02</accession>
<keyword evidence="2 3" id="KW-0690">Ribosome biogenesis</keyword>
<comment type="function">
    <text evidence="3">Required for maturation of 30S ribosomal subunits.</text>
</comment>
<keyword evidence="7" id="KW-1185">Reference proteome</keyword>
<evidence type="ECO:0000259" key="4">
    <source>
        <dbReference type="Pfam" id="PF02576"/>
    </source>
</evidence>
<organism evidence="6 7">
    <name type="scientific">Actinomycetospora atypica</name>
    <dbReference type="NCBI Taxonomy" id="1290095"/>
    <lineage>
        <taxon>Bacteria</taxon>
        <taxon>Bacillati</taxon>
        <taxon>Actinomycetota</taxon>
        <taxon>Actinomycetes</taxon>
        <taxon>Pseudonocardiales</taxon>
        <taxon>Pseudonocardiaceae</taxon>
        <taxon>Actinomycetospora</taxon>
    </lineage>
</organism>
<dbReference type="Pfam" id="PF02576">
    <property type="entry name" value="RimP_N"/>
    <property type="match status" value="1"/>
</dbReference>
<evidence type="ECO:0000313" key="6">
    <source>
        <dbReference type="EMBL" id="MFC5066293.1"/>
    </source>
</evidence>
<evidence type="ECO:0000313" key="7">
    <source>
        <dbReference type="Proteomes" id="UP001595947"/>
    </source>
</evidence>
<protein>
    <recommendedName>
        <fullName evidence="3">Ribosome maturation factor RimP</fullName>
    </recommendedName>
</protein>
<dbReference type="Proteomes" id="UP001595947">
    <property type="component" value="Unassembled WGS sequence"/>
</dbReference>
<dbReference type="RefSeq" id="WP_378039599.1">
    <property type="nucleotide sequence ID" value="NZ_JBHSIV010000067.1"/>
</dbReference>
<dbReference type="CDD" id="cd01734">
    <property type="entry name" value="YlxS_C"/>
    <property type="match status" value="1"/>
</dbReference>
<dbReference type="InterPro" id="IPR028998">
    <property type="entry name" value="RimP_C"/>
</dbReference>
<gene>
    <name evidence="3 6" type="primary">rimP</name>
    <name evidence="6" type="ORF">ACFPBZ_29080</name>
</gene>
<dbReference type="PANTHER" id="PTHR33867:SF1">
    <property type="entry name" value="RIBOSOME MATURATION FACTOR RIMP"/>
    <property type="match status" value="1"/>
</dbReference>
<dbReference type="NCBIfam" id="NF000930">
    <property type="entry name" value="PRK00092.2-2"/>
    <property type="match status" value="1"/>
</dbReference>
<comment type="similarity">
    <text evidence="3">Belongs to the RimP family.</text>
</comment>
<dbReference type="PANTHER" id="PTHR33867">
    <property type="entry name" value="RIBOSOME MATURATION FACTOR RIMP"/>
    <property type="match status" value="1"/>
</dbReference>
<evidence type="ECO:0000256" key="3">
    <source>
        <dbReference type="HAMAP-Rule" id="MF_01077"/>
    </source>
</evidence>
<reference evidence="7" key="1">
    <citation type="journal article" date="2019" name="Int. J. Syst. Evol. Microbiol.">
        <title>The Global Catalogue of Microorganisms (GCM) 10K type strain sequencing project: providing services to taxonomists for standard genome sequencing and annotation.</title>
        <authorList>
            <consortium name="The Broad Institute Genomics Platform"/>
            <consortium name="The Broad Institute Genome Sequencing Center for Infectious Disease"/>
            <person name="Wu L."/>
            <person name="Ma J."/>
        </authorList>
    </citation>
    <scope>NUCLEOTIDE SEQUENCE [LARGE SCALE GENOMIC DNA]</scope>
    <source>
        <strain evidence="7">CGMCC 4.7093</strain>
    </source>
</reference>
<comment type="subcellular location">
    <subcellularLocation>
        <location evidence="3">Cytoplasm</location>
    </subcellularLocation>
</comment>
<dbReference type="InterPro" id="IPR028989">
    <property type="entry name" value="RimP_N"/>
</dbReference>
<sequence>MPVGPPAGAAADALSPVVAEVVERAGLVLDDLDVRPAGRRQVVRVVVDTPDVPAVDDGPAAGVDLDAVAAISRDVSAAVDAHEESAGAVLGEYTLEVTTPGTDRPLTGPRHWRRAWLRKVAVTLADGSSVTGRVGAVAGDAVTLVVEKGALREIPLDQVTRAGVEVEFKPAPEAEVEALRADRVEKEQQ</sequence>
<dbReference type="HAMAP" id="MF_01077">
    <property type="entry name" value="RimP"/>
    <property type="match status" value="1"/>
</dbReference>
<keyword evidence="1 3" id="KW-0963">Cytoplasm</keyword>
<dbReference type="InterPro" id="IPR035956">
    <property type="entry name" value="RimP_N_sf"/>
</dbReference>
<feature type="domain" description="Ribosome maturation factor RimP N-terminal" evidence="4">
    <location>
        <begin position="18"/>
        <end position="103"/>
    </location>
</feature>
<evidence type="ECO:0000256" key="1">
    <source>
        <dbReference type="ARBA" id="ARBA00022490"/>
    </source>
</evidence>
<evidence type="ECO:0000256" key="2">
    <source>
        <dbReference type="ARBA" id="ARBA00022517"/>
    </source>
</evidence>
<comment type="caution">
    <text evidence="6">The sequence shown here is derived from an EMBL/GenBank/DDBJ whole genome shotgun (WGS) entry which is preliminary data.</text>
</comment>
<dbReference type="Gene3D" id="3.30.300.70">
    <property type="entry name" value="RimP-like superfamily, N-terminal"/>
    <property type="match status" value="1"/>
</dbReference>
<dbReference type="SUPFAM" id="SSF75420">
    <property type="entry name" value="YhbC-like, N-terminal domain"/>
    <property type="match status" value="1"/>
</dbReference>
<evidence type="ECO:0000259" key="5">
    <source>
        <dbReference type="Pfam" id="PF17384"/>
    </source>
</evidence>
<dbReference type="Pfam" id="PF17384">
    <property type="entry name" value="DUF150_C"/>
    <property type="match status" value="1"/>
</dbReference>
<name>A0ABV9YU02_9PSEU</name>
<dbReference type="InterPro" id="IPR003728">
    <property type="entry name" value="Ribosome_maturation_RimP"/>
</dbReference>
<dbReference type="EMBL" id="JBHSIV010000067">
    <property type="protein sequence ID" value="MFC5066293.1"/>
    <property type="molecule type" value="Genomic_DNA"/>
</dbReference>
<proteinExistence type="inferred from homology"/>